<reference evidence="2 3" key="1">
    <citation type="submission" date="2018-03" db="EMBL/GenBank/DDBJ databases">
        <title>The draft genome of Mesorhizobium soli JCM 19897.</title>
        <authorList>
            <person name="Li L."/>
            <person name="Liu L."/>
            <person name="Liang L."/>
            <person name="Wang T."/>
            <person name="Zhang X."/>
        </authorList>
    </citation>
    <scope>NUCLEOTIDE SEQUENCE [LARGE SCALE GENOMIC DNA]</scope>
    <source>
        <strain evidence="2 3">JCM 19897</strain>
    </source>
</reference>
<organism evidence="2 3">
    <name type="scientific">Pseudaminobacter soli</name>
    <name type="common">ex Li et al. 2025</name>
    <dbReference type="NCBI Taxonomy" id="1295366"/>
    <lineage>
        <taxon>Bacteria</taxon>
        <taxon>Pseudomonadati</taxon>
        <taxon>Pseudomonadota</taxon>
        <taxon>Alphaproteobacteria</taxon>
        <taxon>Hyphomicrobiales</taxon>
        <taxon>Phyllobacteriaceae</taxon>
        <taxon>Pseudaminobacter</taxon>
    </lineage>
</organism>
<sequence length="147" mass="16239">MKRISALCTVSFILLSNAWADEVAETKDGRQIILHDDGTYKFLDDEQKVAGQYKQISIANLKLDIESMHGQAIETAAKVTSVGAMVMLSDPKQMYDPNPVTTDSAKLSGSDRQYVLTKCNLGCKVTVRGVIKEVLFRGGIELHELVY</sequence>
<evidence type="ECO:0000313" key="2">
    <source>
        <dbReference type="EMBL" id="PSJ59720.1"/>
    </source>
</evidence>
<keyword evidence="3" id="KW-1185">Reference proteome</keyword>
<dbReference type="AlphaFoldDB" id="A0A2P7SB75"/>
<evidence type="ECO:0008006" key="4">
    <source>
        <dbReference type="Google" id="ProtNLM"/>
    </source>
</evidence>
<proteinExistence type="predicted"/>
<dbReference type="Proteomes" id="UP000240653">
    <property type="component" value="Unassembled WGS sequence"/>
</dbReference>
<protein>
    <recommendedName>
        <fullName evidence="4">Organic solvent tolerance-like N-terminal domain-containing protein</fullName>
    </recommendedName>
</protein>
<accession>A0A2P7SB75</accession>
<dbReference type="EMBL" id="PXYL01000007">
    <property type="protein sequence ID" value="PSJ59720.1"/>
    <property type="molecule type" value="Genomic_DNA"/>
</dbReference>
<gene>
    <name evidence="2" type="ORF">C7I85_15310</name>
</gene>
<keyword evidence="1" id="KW-0732">Signal</keyword>
<evidence type="ECO:0000313" key="3">
    <source>
        <dbReference type="Proteomes" id="UP000240653"/>
    </source>
</evidence>
<comment type="caution">
    <text evidence="2">The sequence shown here is derived from an EMBL/GenBank/DDBJ whole genome shotgun (WGS) entry which is preliminary data.</text>
</comment>
<evidence type="ECO:0000256" key="1">
    <source>
        <dbReference type="SAM" id="SignalP"/>
    </source>
</evidence>
<feature type="signal peptide" evidence="1">
    <location>
        <begin position="1"/>
        <end position="20"/>
    </location>
</feature>
<dbReference type="RefSeq" id="WP_106724862.1">
    <property type="nucleotide sequence ID" value="NZ_PXYL01000007.1"/>
</dbReference>
<name>A0A2P7SB75_9HYPH</name>
<dbReference type="OrthoDB" id="8448990at2"/>
<feature type="chain" id="PRO_5015191044" description="Organic solvent tolerance-like N-terminal domain-containing protein" evidence="1">
    <location>
        <begin position="21"/>
        <end position="147"/>
    </location>
</feature>